<dbReference type="EMBL" id="JBFMIA010000008">
    <property type="protein sequence ID" value="MEW9502200.1"/>
    <property type="molecule type" value="Genomic_DNA"/>
</dbReference>
<protein>
    <submittedName>
        <fullName evidence="2">YesL family protein</fullName>
    </submittedName>
</protein>
<keyword evidence="1" id="KW-0472">Membrane</keyword>
<comment type="caution">
    <text evidence="2">The sequence shown here is derived from an EMBL/GenBank/DDBJ whole genome shotgun (WGS) entry which is preliminary data.</text>
</comment>
<evidence type="ECO:0000313" key="2">
    <source>
        <dbReference type="EMBL" id="MEW9502200.1"/>
    </source>
</evidence>
<proteinExistence type="predicted"/>
<gene>
    <name evidence="2" type="ORF">AB1471_10375</name>
</gene>
<keyword evidence="1" id="KW-1133">Transmembrane helix</keyword>
<evidence type="ECO:0000313" key="3">
    <source>
        <dbReference type="Proteomes" id="UP001556040"/>
    </source>
</evidence>
<keyword evidence="1" id="KW-0812">Transmembrane</keyword>
<feature type="transmembrane region" description="Helical" evidence="1">
    <location>
        <begin position="20"/>
        <end position="44"/>
    </location>
</feature>
<feature type="transmembrane region" description="Helical" evidence="1">
    <location>
        <begin position="173"/>
        <end position="191"/>
    </location>
</feature>
<name>A0ABV3Q4C0_9BACL</name>
<feature type="transmembrane region" description="Helical" evidence="1">
    <location>
        <begin position="143"/>
        <end position="167"/>
    </location>
</feature>
<accession>A0ABV3Q4C0</accession>
<dbReference type="Proteomes" id="UP001556040">
    <property type="component" value="Unassembled WGS sequence"/>
</dbReference>
<reference evidence="2 3" key="1">
    <citation type="journal article" date="1979" name="Int. J. Syst. Evol. Microbiol.">
        <title>Bacillus globisporus subsp. marinus subsp. nov.</title>
        <authorList>
            <person name="Liu H."/>
        </authorList>
    </citation>
    <scope>NUCLEOTIDE SEQUENCE [LARGE SCALE GENOMIC DNA]</scope>
    <source>
        <strain evidence="2 3">DSM 1297</strain>
    </source>
</reference>
<dbReference type="Pfam" id="PF04854">
    <property type="entry name" value="DUF624"/>
    <property type="match status" value="1"/>
</dbReference>
<feature type="transmembrane region" description="Helical" evidence="1">
    <location>
        <begin position="104"/>
        <end position="131"/>
    </location>
</feature>
<sequence>MFGNILQQTSEWVTRLVWVNLLWLLFIGAGLGIFGFMPATIALFTVTRKWSMGNFDISPWKIYKETFKKEFFRGNFAGLIFVLLGLFIYFDLKVAEMMPGVFSIFLYVFFLFLSLVFVFTIIYFFPLYVHYQLSMRDYFKQAFIYAIASPTTTFLMIVGLFCIGYLIYNLPGLIPFVSGVLMAYWIINVCMKRFRRLEEAVS</sequence>
<keyword evidence="3" id="KW-1185">Reference proteome</keyword>
<evidence type="ECO:0000256" key="1">
    <source>
        <dbReference type="SAM" id="Phobius"/>
    </source>
</evidence>
<organism evidence="2 3">
    <name type="scientific">Jeotgalibacillus marinus</name>
    <dbReference type="NCBI Taxonomy" id="86667"/>
    <lineage>
        <taxon>Bacteria</taxon>
        <taxon>Bacillati</taxon>
        <taxon>Bacillota</taxon>
        <taxon>Bacilli</taxon>
        <taxon>Bacillales</taxon>
        <taxon>Caryophanaceae</taxon>
        <taxon>Jeotgalibacillus</taxon>
    </lineage>
</organism>
<dbReference type="InterPro" id="IPR006938">
    <property type="entry name" value="DUF624"/>
</dbReference>
<feature type="transmembrane region" description="Helical" evidence="1">
    <location>
        <begin position="71"/>
        <end position="92"/>
    </location>
</feature>
<dbReference type="RefSeq" id="WP_367779690.1">
    <property type="nucleotide sequence ID" value="NZ_JBFMIA010000008.1"/>
</dbReference>